<protein>
    <submittedName>
        <fullName evidence="12">Alpha-2,8-sialyltransferase 8B</fullName>
    </submittedName>
</protein>
<evidence type="ECO:0000256" key="8">
    <source>
        <dbReference type="ARBA" id="ARBA00023034"/>
    </source>
</evidence>
<dbReference type="Gene3D" id="3.90.1480.20">
    <property type="entry name" value="Glycosyl transferase family 29"/>
    <property type="match status" value="1"/>
</dbReference>
<comment type="subcellular location">
    <subcellularLocation>
        <location evidence="1">Golgi apparatus membrane</location>
        <topology evidence="1">Single-pass type II membrane protein</topology>
    </subcellularLocation>
</comment>
<dbReference type="InterPro" id="IPR038578">
    <property type="entry name" value="GT29-like_sf"/>
</dbReference>
<keyword evidence="11" id="KW-0732">Signal</keyword>
<evidence type="ECO:0000313" key="13">
    <source>
        <dbReference type="Proteomes" id="UP001152320"/>
    </source>
</evidence>
<dbReference type="Pfam" id="PF00777">
    <property type="entry name" value="Glyco_transf_29"/>
    <property type="match status" value="1"/>
</dbReference>
<dbReference type="EMBL" id="JAIZAY010000022">
    <property type="protein sequence ID" value="KAJ8020983.1"/>
    <property type="molecule type" value="Genomic_DNA"/>
</dbReference>
<evidence type="ECO:0000256" key="3">
    <source>
        <dbReference type="ARBA" id="ARBA00022676"/>
    </source>
</evidence>
<comment type="similarity">
    <text evidence="2">Belongs to the glycosyltransferase 29 family.</text>
</comment>
<keyword evidence="13" id="KW-1185">Reference proteome</keyword>
<keyword evidence="10" id="KW-0325">Glycoprotein</keyword>
<dbReference type="PANTHER" id="PTHR11987">
    <property type="entry name" value="ALPHA-2,8-SIALYLTRANSFERASE"/>
    <property type="match status" value="1"/>
</dbReference>
<proteinExistence type="inferred from homology"/>
<keyword evidence="6" id="KW-0735">Signal-anchor</keyword>
<feature type="chain" id="PRO_5040390003" evidence="11">
    <location>
        <begin position="22"/>
        <end position="289"/>
    </location>
</feature>
<dbReference type="GO" id="GO:0006491">
    <property type="term" value="P:N-glycan processing"/>
    <property type="evidence" value="ECO:0007669"/>
    <property type="project" value="TreeGrafter"/>
</dbReference>
<dbReference type="AlphaFoldDB" id="A0A9Q0YE12"/>
<organism evidence="12 13">
    <name type="scientific">Holothuria leucospilota</name>
    <name type="common">Black long sea cucumber</name>
    <name type="synonym">Mertensiothuria leucospilota</name>
    <dbReference type="NCBI Taxonomy" id="206669"/>
    <lineage>
        <taxon>Eukaryota</taxon>
        <taxon>Metazoa</taxon>
        <taxon>Echinodermata</taxon>
        <taxon>Eleutherozoa</taxon>
        <taxon>Echinozoa</taxon>
        <taxon>Holothuroidea</taxon>
        <taxon>Aspidochirotacea</taxon>
        <taxon>Aspidochirotida</taxon>
        <taxon>Holothuriidae</taxon>
        <taxon>Holothuria</taxon>
    </lineage>
</organism>
<accession>A0A9Q0YE12</accession>
<keyword evidence="5" id="KW-0812">Transmembrane</keyword>
<gene>
    <name evidence="12" type="ORF">HOLleu_40731</name>
</gene>
<evidence type="ECO:0000256" key="9">
    <source>
        <dbReference type="ARBA" id="ARBA00023136"/>
    </source>
</evidence>
<keyword evidence="3" id="KW-0328">Glycosyltransferase</keyword>
<keyword evidence="4" id="KW-0808">Transferase</keyword>
<keyword evidence="7" id="KW-1133">Transmembrane helix</keyword>
<dbReference type="Proteomes" id="UP001152320">
    <property type="component" value="Chromosome 22"/>
</dbReference>
<dbReference type="InterPro" id="IPR050943">
    <property type="entry name" value="Glycosyltr_29_Sialyltrsf"/>
</dbReference>
<dbReference type="PANTHER" id="PTHR11987:SF52">
    <property type="entry name" value="CMP-N-ACETYLNEURAMINATE-POLY-ALPHA-2, 8-SIALYLTRANSFERASE-LIKE ISOFORM X1"/>
    <property type="match status" value="1"/>
</dbReference>
<evidence type="ECO:0000256" key="10">
    <source>
        <dbReference type="ARBA" id="ARBA00023180"/>
    </source>
</evidence>
<name>A0A9Q0YE12_HOLLE</name>
<evidence type="ECO:0000256" key="6">
    <source>
        <dbReference type="ARBA" id="ARBA00022968"/>
    </source>
</evidence>
<dbReference type="GO" id="GO:0009311">
    <property type="term" value="P:oligosaccharide metabolic process"/>
    <property type="evidence" value="ECO:0007669"/>
    <property type="project" value="TreeGrafter"/>
</dbReference>
<sequence>MNRNVFAFMICCFLCLLNLLAFNYKSVENTWVFVSDVKATVVTSVRKFETARGLKKVDVFKLCEKICDRKMNTCFSPTVAILVYKDTKPENMTFRQTFSSFFVSNGTLSKQSLEKWSRKRKFCSIADLDPSFDTVKSRNSCAIIGNSGILLNSRCGREIDAHDVVLRANMAKVKGYADDVGNKTSVMMINGESLRHIYDILIATKDNTTNDYNNMLHYFQSLDDSLIWFAKGTGGRNYSIKLQSIATFFWKKGLKAKFGLSILSAYRATSREMENQGIPDLRFNNINHR</sequence>
<evidence type="ECO:0000256" key="11">
    <source>
        <dbReference type="SAM" id="SignalP"/>
    </source>
</evidence>
<keyword evidence="8" id="KW-0333">Golgi apparatus</keyword>
<dbReference type="OrthoDB" id="10264956at2759"/>
<dbReference type="GO" id="GO:0003828">
    <property type="term" value="F:alpha-N-acetylneuraminate alpha-2,8-sialyltransferase activity"/>
    <property type="evidence" value="ECO:0007669"/>
    <property type="project" value="TreeGrafter"/>
</dbReference>
<reference evidence="12" key="1">
    <citation type="submission" date="2021-10" db="EMBL/GenBank/DDBJ databases">
        <title>Tropical sea cucumber genome reveals ecological adaptation and Cuvierian tubules defense mechanism.</title>
        <authorList>
            <person name="Chen T."/>
        </authorList>
    </citation>
    <scope>NUCLEOTIDE SEQUENCE</scope>
    <source>
        <strain evidence="12">Nanhai2018</strain>
        <tissue evidence="12">Muscle</tissue>
    </source>
</reference>
<evidence type="ECO:0000256" key="4">
    <source>
        <dbReference type="ARBA" id="ARBA00022679"/>
    </source>
</evidence>
<evidence type="ECO:0000256" key="2">
    <source>
        <dbReference type="ARBA" id="ARBA00006003"/>
    </source>
</evidence>
<comment type="caution">
    <text evidence="12">The sequence shown here is derived from an EMBL/GenBank/DDBJ whole genome shotgun (WGS) entry which is preliminary data.</text>
</comment>
<dbReference type="InterPro" id="IPR001675">
    <property type="entry name" value="Glyco_trans_29"/>
</dbReference>
<keyword evidence="9" id="KW-0472">Membrane</keyword>
<evidence type="ECO:0000256" key="1">
    <source>
        <dbReference type="ARBA" id="ARBA00004323"/>
    </source>
</evidence>
<feature type="signal peptide" evidence="11">
    <location>
        <begin position="1"/>
        <end position="21"/>
    </location>
</feature>
<dbReference type="GO" id="GO:0000139">
    <property type="term" value="C:Golgi membrane"/>
    <property type="evidence" value="ECO:0007669"/>
    <property type="project" value="UniProtKB-SubCell"/>
</dbReference>
<evidence type="ECO:0000313" key="12">
    <source>
        <dbReference type="EMBL" id="KAJ8020983.1"/>
    </source>
</evidence>
<evidence type="ECO:0000256" key="7">
    <source>
        <dbReference type="ARBA" id="ARBA00022989"/>
    </source>
</evidence>
<evidence type="ECO:0000256" key="5">
    <source>
        <dbReference type="ARBA" id="ARBA00022692"/>
    </source>
</evidence>